<keyword evidence="7" id="KW-0732">Signal</keyword>
<keyword evidence="4" id="KW-0418">Kinase</keyword>
<evidence type="ECO:0000256" key="2">
    <source>
        <dbReference type="ARBA" id="ARBA00012438"/>
    </source>
</evidence>
<reference evidence="10" key="1">
    <citation type="journal article" date="2019" name="Int. J. Syst. Evol. Microbiol.">
        <title>The Global Catalogue of Microorganisms (GCM) 10K type strain sequencing project: providing services to taxonomists for standard genome sequencing and annotation.</title>
        <authorList>
            <consortium name="The Broad Institute Genomics Platform"/>
            <consortium name="The Broad Institute Genome Sequencing Center for Infectious Disease"/>
            <person name="Wu L."/>
            <person name="Ma J."/>
        </authorList>
    </citation>
    <scope>NUCLEOTIDE SEQUENCE [LARGE SCALE GENOMIC DNA]</scope>
    <source>
        <strain evidence="10">CECT 8289</strain>
    </source>
</reference>
<dbReference type="CDD" id="cd00082">
    <property type="entry name" value="HisKA"/>
    <property type="match status" value="1"/>
</dbReference>
<evidence type="ECO:0000256" key="1">
    <source>
        <dbReference type="ARBA" id="ARBA00000085"/>
    </source>
</evidence>
<keyword evidence="9" id="KW-0067">ATP-binding</keyword>
<dbReference type="EMBL" id="JBHSCZ010000001">
    <property type="protein sequence ID" value="MFC4261366.1"/>
    <property type="molecule type" value="Genomic_DNA"/>
</dbReference>
<feature type="transmembrane region" description="Helical" evidence="6">
    <location>
        <begin position="330"/>
        <end position="350"/>
    </location>
</feature>
<evidence type="ECO:0000256" key="4">
    <source>
        <dbReference type="ARBA" id="ARBA00022777"/>
    </source>
</evidence>
<feature type="signal peptide" evidence="7">
    <location>
        <begin position="1"/>
        <end position="20"/>
    </location>
</feature>
<keyword evidence="9" id="KW-0547">Nucleotide-binding</keyword>
<evidence type="ECO:0000256" key="3">
    <source>
        <dbReference type="ARBA" id="ARBA00022679"/>
    </source>
</evidence>
<feature type="coiled-coil region" evidence="5">
    <location>
        <begin position="292"/>
        <end position="328"/>
    </location>
</feature>
<comment type="catalytic activity">
    <reaction evidence="1">
        <text>ATP + protein L-histidine = ADP + protein N-phospho-L-histidine.</text>
        <dbReference type="EC" id="2.7.13.3"/>
    </reaction>
</comment>
<accession>A0ABV8QM39</accession>
<protein>
    <recommendedName>
        <fullName evidence="2">histidine kinase</fullName>
        <ecNumber evidence="2">2.7.13.3</ecNumber>
    </recommendedName>
</protein>
<dbReference type="InterPro" id="IPR005467">
    <property type="entry name" value="His_kinase_dom"/>
</dbReference>
<dbReference type="PROSITE" id="PS50109">
    <property type="entry name" value="HIS_KIN"/>
    <property type="match status" value="1"/>
</dbReference>
<dbReference type="InterPro" id="IPR036097">
    <property type="entry name" value="HisK_dim/P_sf"/>
</dbReference>
<evidence type="ECO:0000256" key="5">
    <source>
        <dbReference type="SAM" id="Coils"/>
    </source>
</evidence>
<dbReference type="InterPro" id="IPR003594">
    <property type="entry name" value="HATPase_dom"/>
</dbReference>
<evidence type="ECO:0000313" key="10">
    <source>
        <dbReference type="Proteomes" id="UP001595907"/>
    </source>
</evidence>
<organism evidence="9 10">
    <name type="scientific">Ferruginibacter yonginensis</name>
    <dbReference type="NCBI Taxonomy" id="1310416"/>
    <lineage>
        <taxon>Bacteria</taxon>
        <taxon>Pseudomonadati</taxon>
        <taxon>Bacteroidota</taxon>
        <taxon>Chitinophagia</taxon>
        <taxon>Chitinophagales</taxon>
        <taxon>Chitinophagaceae</taxon>
        <taxon>Ferruginibacter</taxon>
    </lineage>
</organism>
<evidence type="ECO:0000313" key="9">
    <source>
        <dbReference type="EMBL" id="MFC4261366.1"/>
    </source>
</evidence>
<dbReference type="Gene3D" id="1.25.40.10">
    <property type="entry name" value="Tetratricopeptide repeat domain"/>
    <property type="match status" value="1"/>
</dbReference>
<dbReference type="SMART" id="SM00387">
    <property type="entry name" value="HATPase_c"/>
    <property type="match status" value="1"/>
</dbReference>
<dbReference type="Proteomes" id="UP001595907">
    <property type="component" value="Unassembled WGS sequence"/>
</dbReference>
<keyword evidence="5" id="KW-0175">Coiled coil</keyword>
<keyword evidence="3" id="KW-0808">Transferase</keyword>
<dbReference type="Pfam" id="PF13424">
    <property type="entry name" value="TPR_12"/>
    <property type="match status" value="1"/>
</dbReference>
<evidence type="ECO:0000259" key="8">
    <source>
        <dbReference type="PROSITE" id="PS50109"/>
    </source>
</evidence>
<feature type="chain" id="PRO_5045495609" description="histidine kinase" evidence="7">
    <location>
        <begin position="21"/>
        <end position="595"/>
    </location>
</feature>
<keyword evidence="10" id="KW-1185">Reference proteome</keyword>
<dbReference type="Gene3D" id="1.10.287.130">
    <property type="match status" value="1"/>
</dbReference>
<feature type="domain" description="Histidine kinase" evidence="8">
    <location>
        <begin position="387"/>
        <end position="595"/>
    </location>
</feature>
<name>A0ABV8QM39_9BACT</name>
<proteinExistence type="predicted"/>
<dbReference type="RefSeq" id="WP_379705577.1">
    <property type="nucleotide sequence ID" value="NZ_JBHSCZ010000001.1"/>
</dbReference>
<dbReference type="InterPro" id="IPR050351">
    <property type="entry name" value="BphY/WalK/GraS-like"/>
</dbReference>
<keyword evidence="6" id="KW-1133">Transmembrane helix</keyword>
<dbReference type="InterPro" id="IPR003661">
    <property type="entry name" value="HisK_dim/P_dom"/>
</dbReference>
<dbReference type="PANTHER" id="PTHR42878:SF14">
    <property type="entry name" value="OSMOLARITY TWO-COMPONENT SYSTEM PROTEIN SSK1"/>
    <property type="match status" value="1"/>
</dbReference>
<comment type="caution">
    <text evidence="9">The sequence shown here is derived from an EMBL/GenBank/DDBJ whole genome shotgun (WGS) entry which is preliminary data.</text>
</comment>
<dbReference type="SUPFAM" id="SSF55874">
    <property type="entry name" value="ATPase domain of HSP90 chaperone/DNA topoisomerase II/histidine kinase"/>
    <property type="match status" value="1"/>
</dbReference>
<dbReference type="PANTHER" id="PTHR42878">
    <property type="entry name" value="TWO-COMPONENT HISTIDINE KINASE"/>
    <property type="match status" value="1"/>
</dbReference>
<dbReference type="SUPFAM" id="SSF47384">
    <property type="entry name" value="Homodimeric domain of signal transducing histidine kinase"/>
    <property type="match status" value="1"/>
</dbReference>
<dbReference type="SUPFAM" id="SSF48452">
    <property type="entry name" value="TPR-like"/>
    <property type="match status" value="1"/>
</dbReference>
<gene>
    <name evidence="9" type="ORF">ACFOWM_00625</name>
</gene>
<dbReference type="Pfam" id="PF02518">
    <property type="entry name" value="HATPase_c"/>
    <property type="match status" value="1"/>
</dbReference>
<dbReference type="Gene3D" id="3.30.565.10">
    <property type="entry name" value="Histidine kinase-like ATPase, C-terminal domain"/>
    <property type="match status" value="1"/>
</dbReference>
<keyword evidence="6" id="KW-0812">Transmembrane</keyword>
<dbReference type="GO" id="GO:0005524">
    <property type="term" value="F:ATP binding"/>
    <property type="evidence" value="ECO:0007669"/>
    <property type="project" value="UniProtKB-KW"/>
</dbReference>
<dbReference type="InterPro" id="IPR011990">
    <property type="entry name" value="TPR-like_helical_dom_sf"/>
</dbReference>
<keyword evidence="6" id="KW-0472">Membrane</keyword>
<evidence type="ECO:0000256" key="6">
    <source>
        <dbReference type="SAM" id="Phobius"/>
    </source>
</evidence>
<dbReference type="EC" id="2.7.13.3" evidence="2"/>
<evidence type="ECO:0000256" key="7">
    <source>
        <dbReference type="SAM" id="SignalP"/>
    </source>
</evidence>
<sequence length="595" mass="67130">MLKLSFALWFIIVTMVPTFAQKSAATLNIDSLKNLLASTKSEKEKVPLLLAIADYYQTNVIYDTAVQYKLEAVKVATTLLNKGDTTLRRSVVKNLLIVAESFLKTGQCEQALDYALQSRAFMQPTDVDYLVVFYKTAADALRMYAQAGAKKINEAEVYYDSLVQCGQKKYPEAWNKKIALDLAFCVYYLSLNDVDKALVYIKRADSLAPQFADPILASQVTYVYGSTYFTAKNYEKALIYLKEAEKTANAWSPDLYVELQRNIAQCYGAMGNYKMAFEYYEKFAPLRDSIYTKAAEKNYSETEAKFQNKEKQQQIELKNLQLAENKKQRYWLWGGIALLSLVALLLIIIYRNKKRTADILNTNNQQLATLNAALEDANQTKATLFSIIGHDLRSPISQVYQFLKLQQLNTNALSAEQKNELSTKIQSATGSLLESMEDLLIWSKTQMNAFKVDMQATAIAHITNQCCQLLSLNIEAKQLQIKNDIAPDASITTDSYYLQTIIRNLLQNAIKAAPDKSTVSINYHINEQGKIISINNFGTIFTQQQYEAAIQNTEAGKTLAGLGLRLVHELSQKINARVQFSNPATDQTTVHIIFE</sequence>
<dbReference type="InterPro" id="IPR036890">
    <property type="entry name" value="HATPase_C_sf"/>
</dbReference>